<dbReference type="SUPFAM" id="SSF51735">
    <property type="entry name" value="NAD(P)-binding Rossmann-fold domains"/>
    <property type="match status" value="1"/>
</dbReference>
<proteinExistence type="predicted"/>
<gene>
    <name evidence="1" type="ORF">L497_3576</name>
</gene>
<name>A0A158M3V6_9BORD</name>
<dbReference type="EMBL" id="JFZZ01000076">
    <property type="protein sequence ID" value="KAK90328.1"/>
    <property type="molecule type" value="Genomic_DNA"/>
</dbReference>
<accession>A0A158M3V6</accession>
<reference evidence="1 2" key="1">
    <citation type="submission" date="2014-03" db="EMBL/GenBank/DDBJ databases">
        <title>Genome sequence of Bordetella holmseii.</title>
        <authorList>
            <person name="Harvill E."/>
            <person name="Goodfield L.L."/>
            <person name="Ivanov Y."/>
            <person name="Meyer J.A."/>
            <person name="Newth C."/>
            <person name="Cassiday P."/>
            <person name="Tondella M.L."/>
            <person name="Liao P."/>
            <person name="Zimmerman J."/>
            <person name="Meert K."/>
            <person name="Wessel D."/>
            <person name="Berger J."/>
            <person name="Dean J.M."/>
            <person name="Holubkov R."/>
            <person name="Burr J."/>
            <person name="Liu T."/>
            <person name="Brinkac L.M."/>
            <person name="Sanka R."/>
            <person name="Kim M."/>
            <person name="Losada L."/>
        </authorList>
    </citation>
    <scope>NUCLEOTIDE SEQUENCE [LARGE SCALE GENOMIC DNA]</scope>
    <source>
        <strain evidence="1 2">CDC-H585-BH</strain>
    </source>
</reference>
<organism evidence="1 2">
    <name type="scientific">Bordetella holmesii CDC-H585-BH</name>
    <dbReference type="NCBI Taxonomy" id="1331206"/>
    <lineage>
        <taxon>Bacteria</taxon>
        <taxon>Pseudomonadati</taxon>
        <taxon>Pseudomonadota</taxon>
        <taxon>Betaproteobacteria</taxon>
        <taxon>Burkholderiales</taxon>
        <taxon>Alcaligenaceae</taxon>
        <taxon>Bordetella</taxon>
    </lineage>
</organism>
<dbReference type="GeneID" id="93121355"/>
<protein>
    <submittedName>
        <fullName evidence="1">Uncharacterized protein</fullName>
    </submittedName>
</protein>
<dbReference type="Gene3D" id="3.40.50.720">
    <property type="entry name" value="NAD(P)-binding Rossmann-like Domain"/>
    <property type="match status" value="1"/>
</dbReference>
<dbReference type="InterPro" id="IPR036291">
    <property type="entry name" value="NAD(P)-bd_dom_sf"/>
</dbReference>
<dbReference type="STRING" id="35814.BBB42_02230"/>
<dbReference type="RefSeq" id="WP_005018247.1">
    <property type="nucleotide sequence ID" value="NZ_JFZZ01000076.1"/>
</dbReference>
<evidence type="ECO:0000313" key="2">
    <source>
        <dbReference type="Proteomes" id="UP000026682"/>
    </source>
</evidence>
<dbReference type="AlphaFoldDB" id="A0A158M3V6"/>
<sequence length="209" mass="22190">MISSRLGFRDRRYLVLGSPCGPAMAAARRLLDLEAIVHVACAQALEPRLEACRLGAPAERDAAKLVEELSDRVLQGIVIAPWHVSPATLLGPDDAAWRERLDSHALLPLQLIQGLAAAGRLAAGASLVLCMPDAQGGDLAAAAASAGLQHALFHGRRELLQAGLRVNFLSGQDIDAGPVLFLLSDASRWMTGSLIVADRGQRLRKVPMS</sequence>
<comment type="caution">
    <text evidence="1">The sequence shown here is derived from an EMBL/GenBank/DDBJ whole genome shotgun (WGS) entry which is preliminary data.</text>
</comment>
<evidence type="ECO:0000313" key="1">
    <source>
        <dbReference type="EMBL" id="KAK90328.1"/>
    </source>
</evidence>
<dbReference type="PATRIC" id="fig|1331206.3.peg.2200"/>
<dbReference type="Proteomes" id="UP000026682">
    <property type="component" value="Unassembled WGS sequence"/>
</dbReference>